<dbReference type="InterPro" id="IPR006145">
    <property type="entry name" value="PsdUridine_synth_RsuA/RluA"/>
</dbReference>
<dbReference type="GO" id="GO:0006396">
    <property type="term" value="P:RNA processing"/>
    <property type="evidence" value="ECO:0007669"/>
    <property type="project" value="UniProtKB-ARBA"/>
</dbReference>
<dbReference type="GO" id="GO:0003723">
    <property type="term" value="F:RNA binding"/>
    <property type="evidence" value="ECO:0007669"/>
    <property type="project" value="InterPro"/>
</dbReference>
<dbReference type="GO" id="GO:0140098">
    <property type="term" value="F:catalytic activity, acting on RNA"/>
    <property type="evidence" value="ECO:0007669"/>
    <property type="project" value="UniProtKB-ARBA"/>
</dbReference>
<evidence type="ECO:0000259" key="3">
    <source>
        <dbReference type="Pfam" id="PF00849"/>
    </source>
</evidence>
<evidence type="ECO:0000313" key="5">
    <source>
        <dbReference type="Proteomes" id="UP000199592"/>
    </source>
</evidence>
<name>A0A1H2S4A0_9FLAO</name>
<dbReference type="GO" id="GO:0001522">
    <property type="term" value="P:pseudouridine synthesis"/>
    <property type="evidence" value="ECO:0007669"/>
    <property type="project" value="InterPro"/>
</dbReference>
<dbReference type="AlphaFoldDB" id="A0A1H2S4A0"/>
<dbReference type="Pfam" id="PF00849">
    <property type="entry name" value="PseudoU_synth_2"/>
    <property type="match status" value="1"/>
</dbReference>
<organism evidence="4 5">
    <name type="scientific">Flagellimonas zhangzhouensis</name>
    <dbReference type="NCBI Taxonomy" id="1073328"/>
    <lineage>
        <taxon>Bacteria</taxon>
        <taxon>Pseudomonadati</taxon>
        <taxon>Bacteroidota</taxon>
        <taxon>Flavobacteriia</taxon>
        <taxon>Flavobacteriales</taxon>
        <taxon>Flavobacteriaceae</taxon>
        <taxon>Flagellimonas</taxon>
    </lineage>
</organism>
<dbReference type="EMBL" id="FNMY01000001">
    <property type="protein sequence ID" value="SDW26443.1"/>
    <property type="molecule type" value="Genomic_DNA"/>
</dbReference>
<dbReference type="GO" id="GO:0009982">
    <property type="term" value="F:pseudouridine synthase activity"/>
    <property type="evidence" value="ECO:0007669"/>
    <property type="project" value="InterPro"/>
</dbReference>
<dbReference type="Proteomes" id="UP000199592">
    <property type="component" value="Unassembled WGS sequence"/>
</dbReference>
<dbReference type="PANTHER" id="PTHR21600">
    <property type="entry name" value="MITOCHONDRIAL RNA PSEUDOURIDINE SYNTHASE"/>
    <property type="match status" value="1"/>
</dbReference>
<dbReference type="InterPro" id="IPR006224">
    <property type="entry name" value="PsdUridine_synth_RluA-like_CS"/>
</dbReference>
<dbReference type="STRING" id="1073328.SAMN05216294_2272"/>
<comment type="similarity">
    <text evidence="1">Belongs to the pseudouridine synthase RluA family.</text>
</comment>
<reference evidence="5" key="1">
    <citation type="submission" date="2016-10" db="EMBL/GenBank/DDBJ databases">
        <authorList>
            <person name="Varghese N."/>
            <person name="Submissions S."/>
        </authorList>
    </citation>
    <scope>NUCLEOTIDE SEQUENCE [LARGE SCALE GENOMIC DNA]</scope>
    <source>
        <strain evidence="5">DSM 25030</strain>
    </source>
</reference>
<dbReference type="SUPFAM" id="SSF55120">
    <property type="entry name" value="Pseudouridine synthase"/>
    <property type="match status" value="1"/>
</dbReference>
<accession>A0A1H2S4A0</accession>
<evidence type="ECO:0000256" key="2">
    <source>
        <dbReference type="ARBA" id="ARBA00023235"/>
    </source>
</evidence>
<sequence length="236" mass="26609">MSITNSNHSTPTNLQVLFEDNHLIAVNKRVGDIVQGDKTGDDPLSEVVKQYIKEKYNKPGNVYLGVVHRLDRPTSGIVLFAKTSKALPRLNKMFAQGETKKMYWAVVKNAPETESGTLTHWLIRNPKQNKSYAHLKEVPNSKKAVLDYRVIKKLDNFYLLEIDLKTGRHHQIRAQLAAIGCHIKGDLKYGADRSNKDGGIHLHARSLEIEHPVKKETIQFEAPTPNDPIWNACSNG</sequence>
<dbReference type="PANTHER" id="PTHR21600:SF83">
    <property type="entry name" value="PSEUDOURIDYLATE SYNTHASE RPUSD4, MITOCHONDRIAL"/>
    <property type="match status" value="1"/>
</dbReference>
<proteinExistence type="inferred from homology"/>
<keyword evidence="5" id="KW-1185">Reference proteome</keyword>
<gene>
    <name evidence="4" type="ORF">SAMN04487892_0919</name>
</gene>
<protein>
    <submittedName>
        <fullName evidence="4">23S rRNA pseudouridine1911/1915/1917 synthase</fullName>
    </submittedName>
</protein>
<dbReference type="InterPro" id="IPR050188">
    <property type="entry name" value="RluA_PseudoU_synthase"/>
</dbReference>
<dbReference type="PROSITE" id="PS01129">
    <property type="entry name" value="PSI_RLU"/>
    <property type="match status" value="1"/>
</dbReference>
<feature type="domain" description="Pseudouridine synthase RsuA/RluA-like" evidence="3">
    <location>
        <begin position="22"/>
        <end position="178"/>
    </location>
</feature>
<dbReference type="InterPro" id="IPR020103">
    <property type="entry name" value="PsdUridine_synth_cat_dom_sf"/>
</dbReference>
<dbReference type="Gene3D" id="3.30.2350.10">
    <property type="entry name" value="Pseudouridine synthase"/>
    <property type="match status" value="1"/>
</dbReference>
<evidence type="ECO:0000256" key="1">
    <source>
        <dbReference type="ARBA" id="ARBA00010876"/>
    </source>
</evidence>
<keyword evidence="2" id="KW-0413">Isomerase</keyword>
<evidence type="ECO:0000313" key="4">
    <source>
        <dbReference type="EMBL" id="SDW26443.1"/>
    </source>
</evidence>
<dbReference type="CDD" id="cd02869">
    <property type="entry name" value="PseudoU_synth_RluA_like"/>
    <property type="match status" value="1"/>
</dbReference>